<dbReference type="Pfam" id="PF02893">
    <property type="entry name" value="GRAM"/>
    <property type="match status" value="1"/>
</dbReference>
<dbReference type="InterPro" id="IPR011993">
    <property type="entry name" value="PH-like_dom_sf"/>
</dbReference>
<dbReference type="SUPFAM" id="SSF81296">
    <property type="entry name" value="E set domains"/>
    <property type="match status" value="1"/>
</dbReference>
<dbReference type="Gene3D" id="2.30.29.30">
    <property type="entry name" value="Pleckstrin-homology domain (PH domain)/Phosphotyrosine-binding domain (PTB)"/>
    <property type="match status" value="1"/>
</dbReference>
<dbReference type="GO" id="GO:0031267">
    <property type="term" value="F:small GTPase binding"/>
    <property type="evidence" value="ECO:0007669"/>
    <property type="project" value="TreeGrafter"/>
</dbReference>
<evidence type="ECO:0000256" key="3">
    <source>
        <dbReference type="ARBA" id="ARBA00022525"/>
    </source>
</evidence>
<accession>A0A8S1EZB9</accession>
<dbReference type="OrthoDB" id="17687at2759"/>
<evidence type="ECO:0000313" key="7">
    <source>
        <dbReference type="Proteomes" id="UP000494206"/>
    </source>
</evidence>
<evidence type="ECO:0000256" key="2">
    <source>
        <dbReference type="ARBA" id="ARBA00006370"/>
    </source>
</evidence>
<proteinExistence type="inferred from homology"/>
<keyword evidence="4" id="KW-0732">Signal</keyword>
<feature type="signal peptide" evidence="4">
    <location>
        <begin position="1"/>
        <end position="33"/>
    </location>
</feature>
<dbReference type="InterPro" id="IPR003172">
    <property type="entry name" value="ML_dom"/>
</dbReference>
<dbReference type="InterPro" id="IPR014756">
    <property type="entry name" value="Ig_E-set"/>
</dbReference>
<dbReference type="FunFam" id="2.60.40.770:FF:000001">
    <property type="entry name" value="NPC intracellular cholesterol transporter 2"/>
    <property type="match status" value="1"/>
</dbReference>
<reference evidence="6 7" key="1">
    <citation type="submission" date="2020-04" db="EMBL/GenBank/DDBJ databases">
        <authorList>
            <person name="Laetsch R D."/>
            <person name="Stevens L."/>
            <person name="Kumar S."/>
            <person name="Blaxter L. M."/>
        </authorList>
    </citation>
    <scope>NUCLEOTIDE SEQUENCE [LARGE SCALE GENOMIC DNA]</scope>
</reference>
<feature type="chain" id="PRO_5035815088" description="Rab-GAP TBC domain-containing protein" evidence="4">
    <location>
        <begin position="34"/>
        <end position="734"/>
    </location>
</feature>
<evidence type="ECO:0000256" key="4">
    <source>
        <dbReference type="SAM" id="SignalP"/>
    </source>
</evidence>
<dbReference type="SMART" id="SM00568">
    <property type="entry name" value="GRAM"/>
    <property type="match status" value="1"/>
</dbReference>
<dbReference type="EMBL" id="CADEPM010000005">
    <property type="protein sequence ID" value="CAB3406674.1"/>
    <property type="molecule type" value="Genomic_DNA"/>
</dbReference>
<dbReference type="FunFam" id="1.10.8.270:FF:000002">
    <property type="entry name" value="TBC1 domain family member 9B"/>
    <property type="match status" value="1"/>
</dbReference>
<gene>
    <name evidence="6" type="ORF">CBOVIS_LOCUS8714</name>
</gene>
<dbReference type="InterPro" id="IPR004182">
    <property type="entry name" value="GRAM"/>
</dbReference>
<dbReference type="Pfam" id="PF02221">
    <property type="entry name" value="E1_DerP2_DerF2"/>
    <property type="match status" value="1"/>
</dbReference>
<evidence type="ECO:0000313" key="6">
    <source>
        <dbReference type="EMBL" id="CAB3406674.1"/>
    </source>
</evidence>
<dbReference type="SUPFAM" id="SSF47923">
    <property type="entry name" value="Ypt/Rab-GAP domain of gyp1p"/>
    <property type="match status" value="2"/>
</dbReference>
<dbReference type="InterPro" id="IPR035969">
    <property type="entry name" value="Rab-GAP_TBC_sf"/>
</dbReference>
<protein>
    <recommendedName>
        <fullName evidence="5">Rab-GAP TBC domain-containing protein</fullName>
    </recommendedName>
</protein>
<dbReference type="Gene3D" id="1.10.8.270">
    <property type="entry name" value="putative rabgap domain of human tbc1 domain family member 14 like domains"/>
    <property type="match status" value="1"/>
</dbReference>
<dbReference type="Gene3D" id="2.60.40.770">
    <property type="match status" value="1"/>
</dbReference>
<dbReference type="SMART" id="SM00164">
    <property type="entry name" value="TBC"/>
    <property type="match status" value="1"/>
</dbReference>
<dbReference type="Proteomes" id="UP000494206">
    <property type="component" value="Unassembled WGS sequence"/>
</dbReference>
<keyword evidence="3" id="KW-0964">Secreted</keyword>
<dbReference type="PANTHER" id="PTHR47219:SF6">
    <property type="entry name" value="RAB GTPASE-ACTIVATING PROTEIN 1"/>
    <property type="match status" value="1"/>
</dbReference>
<dbReference type="Gene3D" id="1.10.472.80">
    <property type="entry name" value="Ypt/Rab-GAP domain of gyp1p, domain 3"/>
    <property type="match status" value="1"/>
</dbReference>
<dbReference type="InterPro" id="IPR050302">
    <property type="entry name" value="Rab_GAP_TBC_domain"/>
</dbReference>
<comment type="caution">
    <text evidence="6">The sequence shown here is derived from an EMBL/GenBank/DDBJ whole genome shotgun (WGS) entry which is preliminary data.</text>
</comment>
<comment type="subcellular location">
    <subcellularLocation>
        <location evidence="1">Secreted</location>
    </subcellularLocation>
</comment>
<comment type="similarity">
    <text evidence="2">Belongs to the NPC2 family.</text>
</comment>
<evidence type="ECO:0000259" key="5">
    <source>
        <dbReference type="PROSITE" id="PS50086"/>
    </source>
</evidence>
<dbReference type="FunFam" id="1.10.472.80:FF:000069">
    <property type="entry name" value="TBC (Tre-2/Bub2/Cdc16) domain family"/>
    <property type="match status" value="1"/>
</dbReference>
<dbReference type="PANTHER" id="PTHR47219">
    <property type="entry name" value="RAB GTPASE-ACTIVATING PROTEIN 1-LIKE"/>
    <property type="match status" value="1"/>
</dbReference>
<keyword evidence="7" id="KW-1185">Reference proteome</keyword>
<sequence>MPIGRSSSHFNRAPSFTMRCVLLLTILVAFAFAEFVTIGYKACKSDGVVSNVEADGCDQQMRDGRKVCVFKVGTTPVIRIHFQPSIDAASLNNAVRAKVGMSTMVQFPQSDNNACNFGVKCPVKAGEKQVFEQSIAITDTHPKGEQIQVNWQLTRPDGAKEGLSWDYPLIGIKGACENLEKLDGDTECRLFTPYDRRHVAGRLFVSSNFVCFASRTERLVSIILPLVEVVSMEKWTPAASSSSSQTTRGILFCLANRATVVFSAVPDRDRVVAKIAAYLERVKIRMNTVSQAHSSSSSSSSSLDSSICEYPLIEKFPFGADAAEKCKAKWTAYLQEYGSGVCMYRTIELHRLLLEGVPLQLRGEIWMICSGAAAEMKLNPNYYRQLLQKNEGVFSVALEEIERDLHRSLPEHPAFQQGPGIDSLRRILTAYAFRNPNIGYCQAMNIVGSVLLLFASEEEAFWLLVAVCERLLPDYYNTKVVGALVDQGVFSELVERFLPSVAAQLTRLGLDDMVALSWFLTIFLSAIKFDAAVRILDLFFFEGARLMFQVALEMLKENEHLIGNSKDDGEILMSLTKYTEMIHEGDADEREDADMSLSTGIFMDIEEATSSIMSMIRPNASKPQTKIPIGELLAKSYSNFGYAFTNEHIESLRLKHRLKVVQSLEDNQMRSIIKSIGKECKFTNGELEALYNVVKKELVKMGNFQKKLSISLLNMIFCDKLTHFKFPLEKVKIF</sequence>
<dbReference type="PROSITE" id="PS50086">
    <property type="entry name" value="TBC_RABGAP"/>
    <property type="match status" value="1"/>
</dbReference>
<name>A0A8S1EZB9_9PELO</name>
<dbReference type="SMART" id="SM00737">
    <property type="entry name" value="ML"/>
    <property type="match status" value="1"/>
</dbReference>
<organism evidence="6 7">
    <name type="scientific">Caenorhabditis bovis</name>
    <dbReference type="NCBI Taxonomy" id="2654633"/>
    <lineage>
        <taxon>Eukaryota</taxon>
        <taxon>Metazoa</taxon>
        <taxon>Ecdysozoa</taxon>
        <taxon>Nematoda</taxon>
        <taxon>Chromadorea</taxon>
        <taxon>Rhabditida</taxon>
        <taxon>Rhabditina</taxon>
        <taxon>Rhabditomorpha</taxon>
        <taxon>Rhabditoidea</taxon>
        <taxon>Rhabditidae</taxon>
        <taxon>Peloderinae</taxon>
        <taxon>Caenorhabditis</taxon>
    </lineage>
</organism>
<dbReference type="Gene3D" id="1.10.10.750">
    <property type="entry name" value="Ypt/Rab-GAP domain of gyp1p, domain 1"/>
    <property type="match status" value="1"/>
</dbReference>
<dbReference type="InterPro" id="IPR000195">
    <property type="entry name" value="Rab-GAP-TBC_dom"/>
</dbReference>
<dbReference type="GO" id="GO:0005576">
    <property type="term" value="C:extracellular region"/>
    <property type="evidence" value="ECO:0007669"/>
    <property type="project" value="UniProtKB-SubCell"/>
</dbReference>
<dbReference type="AlphaFoldDB" id="A0A8S1EZB9"/>
<dbReference type="Pfam" id="PF00566">
    <property type="entry name" value="RabGAP-TBC"/>
    <property type="match status" value="1"/>
</dbReference>
<evidence type="ECO:0000256" key="1">
    <source>
        <dbReference type="ARBA" id="ARBA00004613"/>
    </source>
</evidence>
<dbReference type="GO" id="GO:0005096">
    <property type="term" value="F:GTPase activator activity"/>
    <property type="evidence" value="ECO:0007669"/>
    <property type="project" value="TreeGrafter"/>
</dbReference>
<feature type="domain" description="Rab-GAP TBC" evidence="5">
    <location>
        <begin position="356"/>
        <end position="543"/>
    </location>
</feature>